<dbReference type="RefSeq" id="XP_505746.1">
    <property type="nucleotide sequence ID" value="XM_505746.1"/>
</dbReference>
<sequence>MHPQVQEERFKSCEPLIMALDECHREDFVPRAFGLCNDVKQQLTLCLRAARIEHASQNRAKATEKQKLFAEKTRRMDEEAYGPNKILLDILAREKDGKSSLPRYEAPVIAAPVEQSE</sequence>
<evidence type="ECO:0000313" key="4">
    <source>
        <dbReference type="EMBL" id="AOW07561.1"/>
    </source>
</evidence>
<dbReference type="OrthoDB" id="532630at2759"/>
<proteinExistence type="inferred from homology"/>
<reference evidence="5 7" key="2">
    <citation type="submission" date="2018-07" db="EMBL/GenBank/DDBJ databases">
        <title>Draft Genome Assemblies for Five Robust Yarrowia lipolytica Strains Exhibiting High Lipid Production and Pentose Sugar Utilization and Sugar Alcohol Secretion from Undetoxified Lignocellulosic Biomass Hydrolysates.</title>
        <authorList>
            <consortium name="DOE Joint Genome Institute"/>
            <person name="Walker C."/>
            <person name="Ryu S."/>
            <person name="Na H."/>
            <person name="Zane M."/>
            <person name="LaButti K."/>
            <person name="Lipzen A."/>
            <person name="Haridas S."/>
            <person name="Barry K."/>
            <person name="Grigoriev I.V."/>
            <person name="Quarterman J."/>
            <person name="Slininger P."/>
            <person name="Dien B."/>
            <person name="Trinh C.T."/>
        </authorList>
    </citation>
    <scope>NUCLEOTIDE SEQUENCE [LARGE SCALE GENOMIC DNA]</scope>
    <source>
        <strain evidence="5 7">YB392</strain>
    </source>
</reference>
<evidence type="ECO:0000256" key="1">
    <source>
        <dbReference type="ARBA" id="ARBA00007347"/>
    </source>
</evidence>
<dbReference type="AlphaFoldDB" id="A0A1D8NPJ6"/>
<keyword evidence="3" id="KW-0472">Membrane</keyword>
<evidence type="ECO:0000256" key="2">
    <source>
        <dbReference type="ARBA" id="ARBA00023157"/>
    </source>
</evidence>
<name>A0A1D8NPJ6_YARLL</name>
<keyword evidence="2" id="KW-1015">Disulfide bond</keyword>
<dbReference type="eggNOG" id="KOG4148">
    <property type="taxonomic scope" value="Eukaryota"/>
</dbReference>
<evidence type="ECO:0000256" key="3">
    <source>
        <dbReference type="RuleBase" id="RU364104"/>
    </source>
</evidence>
<reference evidence="4 6" key="1">
    <citation type="journal article" date="2016" name="PLoS ONE">
        <title>Sequence Assembly of Yarrowia lipolytica Strain W29/CLIB89 Shows Transposable Element Diversity.</title>
        <authorList>
            <person name="Magnan C."/>
            <person name="Yu J."/>
            <person name="Chang I."/>
            <person name="Jahn E."/>
            <person name="Kanomata Y."/>
            <person name="Wu J."/>
            <person name="Zeller M."/>
            <person name="Oakes M."/>
            <person name="Baldi P."/>
            <person name="Sandmeyer S."/>
        </authorList>
    </citation>
    <scope>NUCLEOTIDE SEQUENCE [LARGE SCALE GENOMIC DNA]</scope>
    <source>
        <strain evidence="4">CLIB89</strain>
        <strain evidence="6">CLIB89(W29)</strain>
    </source>
</reference>
<dbReference type="OMA" id="GMCNFEK"/>
<comment type="subcellular location">
    <subcellularLocation>
        <location evidence="3">Mitochondrion inner membrane</location>
    </subcellularLocation>
</comment>
<dbReference type="Proteomes" id="UP000182444">
    <property type="component" value="Chromosome 1F"/>
</dbReference>
<gene>
    <name evidence="5" type="ORF">B0I71DRAFT_113495</name>
    <name evidence="4" type="ORF">YALI1_F29635g</name>
</gene>
<organism evidence="4 6">
    <name type="scientific">Yarrowia lipolytica</name>
    <name type="common">Candida lipolytica</name>
    <dbReference type="NCBI Taxonomy" id="4952"/>
    <lineage>
        <taxon>Eukaryota</taxon>
        <taxon>Fungi</taxon>
        <taxon>Dikarya</taxon>
        <taxon>Ascomycota</taxon>
        <taxon>Saccharomycotina</taxon>
        <taxon>Dipodascomycetes</taxon>
        <taxon>Dipodascales</taxon>
        <taxon>Dipodascales incertae sedis</taxon>
        <taxon>Yarrowia</taxon>
    </lineage>
</organism>
<evidence type="ECO:0000313" key="7">
    <source>
        <dbReference type="Proteomes" id="UP000256601"/>
    </source>
</evidence>
<keyword evidence="3" id="KW-0143">Chaperone</keyword>
<protein>
    <recommendedName>
        <fullName evidence="3">COX assembly mitochondrial protein</fullName>
    </recommendedName>
</protein>
<evidence type="ECO:0000313" key="6">
    <source>
        <dbReference type="Proteomes" id="UP000182444"/>
    </source>
</evidence>
<dbReference type="Pfam" id="PF08583">
    <property type="entry name" value="Cmc1"/>
    <property type="match status" value="1"/>
</dbReference>
<accession>A0A1D8NPJ6</accession>
<keyword evidence="3" id="KW-0999">Mitochondrion inner membrane</keyword>
<dbReference type="GO" id="GO:0005743">
    <property type="term" value="C:mitochondrial inner membrane"/>
    <property type="evidence" value="ECO:0007669"/>
    <property type="project" value="UniProtKB-SubCell"/>
</dbReference>
<dbReference type="GeneID" id="2908817"/>
<dbReference type="EMBL" id="KZ857326">
    <property type="protein sequence ID" value="RDW28327.1"/>
    <property type="molecule type" value="Genomic_DNA"/>
</dbReference>
<dbReference type="InterPro" id="IPR013892">
    <property type="entry name" value="Cyt_c_biogenesis_Cmc1-like"/>
</dbReference>
<dbReference type="VEuPathDB" id="FungiDB:YALI1_F29635g"/>
<dbReference type="GO" id="GO:0033617">
    <property type="term" value="P:mitochondrial respiratory chain complex IV assembly"/>
    <property type="evidence" value="ECO:0007669"/>
    <property type="project" value="EnsemblFungi"/>
</dbReference>
<dbReference type="EMBL" id="CP017558">
    <property type="protein sequence ID" value="AOW07561.1"/>
    <property type="molecule type" value="Genomic_DNA"/>
</dbReference>
<dbReference type="KEGG" id="yli:2908817"/>
<comment type="similarity">
    <text evidence="1 3">Belongs to the CMC family.</text>
</comment>
<keyword evidence="3" id="KW-0496">Mitochondrion</keyword>
<comment type="function">
    <text evidence="3">Required for mitochondrial cytochrome c oxidase (COX) assembly and respiration.</text>
</comment>
<evidence type="ECO:0000313" key="5">
    <source>
        <dbReference type="EMBL" id="RDW28327.1"/>
    </source>
</evidence>
<dbReference type="VEuPathDB" id="FungiDB:YALI0_F22363g"/>
<dbReference type="GO" id="GO:0005758">
    <property type="term" value="C:mitochondrial intermembrane space"/>
    <property type="evidence" value="ECO:0007669"/>
    <property type="project" value="EnsemblFungi"/>
</dbReference>
<dbReference type="Proteomes" id="UP000256601">
    <property type="component" value="Unassembled WGS sequence"/>
</dbReference>